<dbReference type="EMBL" id="JARAOO010000008">
    <property type="protein sequence ID" value="KAJ7959277.1"/>
    <property type="molecule type" value="Genomic_DNA"/>
</dbReference>
<feature type="transmembrane region" description="Helical" evidence="10">
    <location>
        <begin position="152"/>
        <end position="171"/>
    </location>
</feature>
<evidence type="ECO:0000256" key="6">
    <source>
        <dbReference type="ARBA" id="ARBA00022989"/>
    </source>
</evidence>
<feature type="domain" description="Cation/H(+) antiporter central" evidence="12">
    <location>
        <begin position="371"/>
        <end position="498"/>
    </location>
</feature>
<feature type="transmembrane region" description="Helical" evidence="10">
    <location>
        <begin position="47"/>
        <end position="69"/>
    </location>
</feature>
<sequence>MDMSMIYRTGRTSMSIGIIATLTPFLLGVVAKSFLATRYTLTQSEQAQLPKILIVLSMTPFPVISSVLGELKILNSELGRIGLSSSVVSDIFSALIILVLGLSEIWAEGHRMRATLDLVGVFIYIFVLFFVFRPAMFWIVRRTPDGRGVNENYIFLVVLCVLISAYISYMLDQYALFGPYLMGLAVPEGPPLGSAIIDKFDTFVSGVFVPLFVATCAMRVNLDDLTTWNNLTSTVTILVVVALLTKLVACILPSLHCRMPLRDALALAVIMSCQGIVEMAVFSFFRDNKTIPDNAYALLAIAVLINATITPLLARILYDPSRKYAGYMKRNVIDLKNQAELRILVCINRPDNILTMVSLLEASCPTRDNPLDIYVLQLIELIGRASPVFISHQKQKKTVAGQSCSEKVLVAFSDFEREYWGSVAVNIFTAVSPQRMMHEDICTMALDKITSLIVLPFHLKWSESGTRIELEDNSSRALNCSVLERAPCSVGIIVDRGQSCRPSSTESPYSIGMIFLGGKDDREALTLTKRMAKDSQMRLTVVRFLAEDDYKADKGGDQMADSEVLKDVMENTVGDAYVTYIEEIVRDGQQMSLIIGSLVEEYDLIVVGRRHGINCPQTSGLLVEWSEFPELGVLGDLLASSDITCKASVLVVQQQRVS</sequence>
<evidence type="ECO:0000259" key="13">
    <source>
        <dbReference type="Pfam" id="PF23259"/>
    </source>
</evidence>
<evidence type="ECO:0000259" key="12">
    <source>
        <dbReference type="Pfam" id="PF23256"/>
    </source>
</evidence>
<dbReference type="KEGG" id="qsa:O6P43_019879"/>
<dbReference type="Proteomes" id="UP001163823">
    <property type="component" value="Chromosome 8"/>
</dbReference>
<feature type="transmembrane region" description="Helical" evidence="10">
    <location>
        <begin position="297"/>
        <end position="318"/>
    </location>
</feature>
<dbReference type="GO" id="GO:0012505">
    <property type="term" value="C:endomembrane system"/>
    <property type="evidence" value="ECO:0007669"/>
    <property type="project" value="TreeGrafter"/>
</dbReference>
<dbReference type="GO" id="GO:0006885">
    <property type="term" value="P:regulation of pH"/>
    <property type="evidence" value="ECO:0007669"/>
    <property type="project" value="TreeGrafter"/>
</dbReference>
<keyword evidence="3" id="KW-0633">Potassium transport</keyword>
<feature type="domain" description="Cation/H(+) antiporter C-terminal" evidence="13">
    <location>
        <begin position="510"/>
        <end position="655"/>
    </location>
</feature>
<evidence type="ECO:0000256" key="2">
    <source>
        <dbReference type="ARBA" id="ARBA00022448"/>
    </source>
</evidence>
<feature type="transmembrane region" description="Helical" evidence="10">
    <location>
        <begin position="121"/>
        <end position="140"/>
    </location>
</feature>
<gene>
    <name evidence="14" type="ORF">O6P43_019879</name>
</gene>
<feature type="transmembrane region" description="Helical" evidence="10">
    <location>
        <begin position="231"/>
        <end position="252"/>
    </location>
</feature>
<dbReference type="Pfam" id="PF23259">
    <property type="entry name" value="CHX17_C"/>
    <property type="match status" value="1"/>
</dbReference>
<evidence type="ECO:0000256" key="5">
    <source>
        <dbReference type="ARBA" id="ARBA00022958"/>
    </source>
</evidence>
<comment type="subcellular location">
    <subcellularLocation>
        <location evidence="1">Membrane</location>
        <topology evidence="1">Multi-pass membrane protein</topology>
    </subcellularLocation>
</comment>
<dbReference type="GO" id="GO:0016020">
    <property type="term" value="C:membrane"/>
    <property type="evidence" value="ECO:0007669"/>
    <property type="project" value="UniProtKB-SubCell"/>
</dbReference>
<reference evidence="14" key="1">
    <citation type="journal article" date="2023" name="Science">
        <title>Elucidation of the pathway for biosynthesis of saponin adjuvants from the soapbark tree.</title>
        <authorList>
            <person name="Reed J."/>
            <person name="Orme A."/>
            <person name="El-Demerdash A."/>
            <person name="Owen C."/>
            <person name="Martin L.B.B."/>
            <person name="Misra R.C."/>
            <person name="Kikuchi S."/>
            <person name="Rejzek M."/>
            <person name="Martin A.C."/>
            <person name="Harkess A."/>
            <person name="Leebens-Mack J."/>
            <person name="Louveau T."/>
            <person name="Stephenson M.J."/>
            <person name="Osbourn A."/>
        </authorList>
    </citation>
    <scope>NUCLEOTIDE SEQUENCE</scope>
    <source>
        <strain evidence="14">S10</strain>
    </source>
</reference>
<evidence type="ECO:0000256" key="8">
    <source>
        <dbReference type="ARBA" id="ARBA00023136"/>
    </source>
</evidence>
<dbReference type="InterPro" id="IPR050794">
    <property type="entry name" value="CPA2_transporter"/>
</dbReference>
<dbReference type="InterPro" id="IPR057290">
    <property type="entry name" value="CHX17_C"/>
</dbReference>
<comment type="caution">
    <text evidence="14">The sequence shown here is derived from an EMBL/GenBank/DDBJ whole genome shotgun (WGS) entry which is preliminary data.</text>
</comment>
<evidence type="ECO:0000313" key="15">
    <source>
        <dbReference type="Proteomes" id="UP001163823"/>
    </source>
</evidence>
<keyword evidence="5" id="KW-0630">Potassium</keyword>
<dbReference type="GO" id="GO:0006813">
    <property type="term" value="P:potassium ion transport"/>
    <property type="evidence" value="ECO:0007669"/>
    <property type="project" value="UniProtKB-KW"/>
</dbReference>
<dbReference type="AlphaFoldDB" id="A0AAD7PLA6"/>
<dbReference type="InterPro" id="IPR057291">
    <property type="entry name" value="CHX17_2nd"/>
</dbReference>
<name>A0AAD7PLA6_QUISA</name>
<accession>A0AAD7PLA6</accession>
<dbReference type="InterPro" id="IPR038770">
    <property type="entry name" value="Na+/solute_symporter_sf"/>
</dbReference>
<protein>
    <submittedName>
        <fullName evidence="14">Cation/H(+) antiporter like</fullName>
    </submittedName>
</protein>
<dbReference type="Pfam" id="PF00999">
    <property type="entry name" value="Na_H_Exchanger"/>
    <property type="match status" value="1"/>
</dbReference>
<evidence type="ECO:0000256" key="1">
    <source>
        <dbReference type="ARBA" id="ARBA00004141"/>
    </source>
</evidence>
<comment type="similarity">
    <text evidence="9">Belongs to the monovalent cation:proton antiporter 2 (CPA2) transporter (TC 2.A.37) family. CHX (TC 2.A.37.4) subfamily.</text>
</comment>
<dbReference type="PANTHER" id="PTHR32468">
    <property type="entry name" value="CATION/H + ANTIPORTER"/>
    <property type="match status" value="1"/>
</dbReference>
<evidence type="ECO:0000256" key="7">
    <source>
        <dbReference type="ARBA" id="ARBA00023065"/>
    </source>
</evidence>
<organism evidence="14 15">
    <name type="scientific">Quillaja saponaria</name>
    <name type="common">Soap bark tree</name>
    <dbReference type="NCBI Taxonomy" id="32244"/>
    <lineage>
        <taxon>Eukaryota</taxon>
        <taxon>Viridiplantae</taxon>
        <taxon>Streptophyta</taxon>
        <taxon>Embryophyta</taxon>
        <taxon>Tracheophyta</taxon>
        <taxon>Spermatophyta</taxon>
        <taxon>Magnoliopsida</taxon>
        <taxon>eudicotyledons</taxon>
        <taxon>Gunneridae</taxon>
        <taxon>Pentapetalae</taxon>
        <taxon>rosids</taxon>
        <taxon>fabids</taxon>
        <taxon>Fabales</taxon>
        <taxon>Quillajaceae</taxon>
        <taxon>Quillaja</taxon>
    </lineage>
</organism>
<evidence type="ECO:0000256" key="4">
    <source>
        <dbReference type="ARBA" id="ARBA00022692"/>
    </source>
</evidence>
<keyword evidence="8 10" id="KW-0472">Membrane</keyword>
<keyword evidence="15" id="KW-1185">Reference proteome</keyword>
<evidence type="ECO:0000259" key="11">
    <source>
        <dbReference type="Pfam" id="PF00999"/>
    </source>
</evidence>
<dbReference type="GO" id="GO:0015297">
    <property type="term" value="F:antiporter activity"/>
    <property type="evidence" value="ECO:0007669"/>
    <property type="project" value="InterPro"/>
</dbReference>
<feature type="transmembrane region" description="Helical" evidence="10">
    <location>
        <begin position="264"/>
        <end position="285"/>
    </location>
</feature>
<feature type="transmembrane region" description="Helical" evidence="10">
    <location>
        <begin position="81"/>
        <end position="101"/>
    </location>
</feature>
<dbReference type="Pfam" id="PF23256">
    <property type="entry name" value="CHX17_2nd"/>
    <property type="match status" value="1"/>
</dbReference>
<evidence type="ECO:0000256" key="3">
    <source>
        <dbReference type="ARBA" id="ARBA00022538"/>
    </source>
</evidence>
<evidence type="ECO:0000256" key="9">
    <source>
        <dbReference type="ARBA" id="ARBA00038341"/>
    </source>
</evidence>
<evidence type="ECO:0000313" key="14">
    <source>
        <dbReference type="EMBL" id="KAJ7959277.1"/>
    </source>
</evidence>
<keyword evidence="7" id="KW-0406">Ion transport</keyword>
<dbReference type="Gene3D" id="1.20.1530.20">
    <property type="match status" value="1"/>
</dbReference>
<keyword evidence="4 10" id="KW-0812">Transmembrane</keyword>
<dbReference type="PANTHER" id="PTHR32468:SF17">
    <property type="entry name" value="CATION_H(+) ANTIPORTER 4"/>
    <property type="match status" value="1"/>
</dbReference>
<dbReference type="InterPro" id="IPR006153">
    <property type="entry name" value="Cation/H_exchanger_TM"/>
</dbReference>
<proteinExistence type="inferred from homology"/>
<keyword evidence="6 10" id="KW-1133">Transmembrane helix</keyword>
<keyword evidence="2" id="KW-0813">Transport</keyword>
<feature type="domain" description="Cation/H+ exchanger transmembrane" evidence="11">
    <location>
        <begin position="1"/>
        <end position="314"/>
    </location>
</feature>
<dbReference type="GO" id="GO:1902600">
    <property type="term" value="P:proton transmembrane transport"/>
    <property type="evidence" value="ECO:0007669"/>
    <property type="project" value="InterPro"/>
</dbReference>
<evidence type="ECO:0000256" key="10">
    <source>
        <dbReference type="SAM" id="Phobius"/>
    </source>
</evidence>